<sequence length="144" mass="16119">MGQAREVMDRLTEAITITRDLKAAAECFAEDAVVVSPDEGEIRGRERIVEYWRHFMDAMPDASYEPLALYEDGDSAIDEGFMIGTNTGPLIGPDGERRAPTGRRIRARSCDRATVVDGHIVEHHIYFDRMDFLGQLGLLPEPNP</sequence>
<dbReference type="SUPFAM" id="SSF54427">
    <property type="entry name" value="NTF2-like"/>
    <property type="match status" value="1"/>
</dbReference>
<dbReference type="PANTHER" id="PTHR38436">
    <property type="entry name" value="POLYKETIDE CYCLASE SNOAL-LIKE DOMAIN"/>
    <property type="match status" value="1"/>
</dbReference>
<gene>
    <name evidence="3" type="ORF">FNQ90_06060</name>
</gene>
<evidence type="ECO:0000259" key="2">
    <source>
        <dbReference type="Pfam" id="PF12680"/>
    </source>
</evidence>
<evidence type="ECO:0000256" key="1">
    <source>
        <dbReference type="SAM" id="MobiDB-lite"/>
    </source>
</evidence>
<dbReference type="Pfam" id="PF12680">
    <property type="entry name" value="SnoaL_2"/>
    <property type="match status" value="1"/>
</dbReference>
<feature type="domain" description="SnoaL-like" evidence="2">
    <location>
        <begin position="13"/>
        <end position="123"/>
    </location>
</feature>
<dbReference type="InterPro" id="IPR037401">
    <property type="entry name" value="SnoaL-like"/>
</dbReference>
<dbReference type="AlphaFoldDB" id="A0A7W3Y0X8"/>
<feature type="region of interest" description="Disordered" evidence="1">
    <location>
        <begin position="84"/>
        <end position="103"/>
    </location>
</feature>
<organism evidence="3 4">
    <name type="scientific">Streptomyces alkaliphilus</name>
    <dbReference type="NCBI Taxonomy" id="1472722"/>
    <lineage>
        <taxon>Bacteria</taxon>
        <taxon>Bacillati</taxon>
        <taxon>Actinomycetota</taxon>
        <taxon>Actinomycetes</taxon>
        <taxon>Kitasatosporales</taxon>
        <taxon>Streptomycetaceae</taxon>
        <taxon>Streptomyces</taxon>
    </lineage>
</organism>
<dbReference type="RefSeq" id="WP_182605318.1">
    <property type="nucleotide sequence ID" value="NZ_VKHT01000107.1"/>
</dbReference>
<accession>A0A7W3Y0X8</accession>
<comment type="caution">
    <text evidence="3">The sequence shown here is derived from an EMBL/GenBank/DDBJ whole genome shotgun (WGS) entry which is preliminary data.</text>
</comment>
<dbReference type="EMBL" id="VKHT01000107">
    <property type="protein sequence ID" value="MBB0243685.1"/>
    <property type="molecule type" value="Genomic_DNA"/>
</dbReference>
<dbReference type="Proteomes" id="UP000538929">
    <property type="component" value="Unassembled WGS sequence"/>
</dbReference>
<reference evidence="4" key="1">
    <citation type="submission" date="2019-10" db="EMBL/GenBank/DDBJ databases">
        <title>Streptomyces sp. nov., a novel actinobacterium isolated from alkaline environment.</title>
        <authorList>
            <person name="Golinska P."/>
        </authorList>
    </citation>
    <scope>NUCLEOTIDE SEQUENCE [LARGE SCALE GENOMIC DNA]</scope>
    <source>
        <strain evidence="4">DSM 42118</strain>
    </source>
</reference>
<dbReference type="InterPro" id="IPR032710">
    <property type="entry name" value="NTF2-like_dom_sf"/>
</dbReference>
<dbReference type="InterPro" id="IPR009959">
    <property type="entry name" value="Cyclase_SnoaL-like"/>
</dbReference>
<protein>
    <submittedName>
        <fullName evidence="3">DUF4440 domain-containing protein</fullName>
    </submittedName>
</protein>
<dbReference type="Gene3D" id="3.10.450.50">
    <property type="match status" value="1"/>
</dbReference>
<name>A0A7W3Y0X8_9ACTN</name>
<evidence type="ECO:0000313" key="4">
    <source>
        <dbReference type="Proteomes" id="UP000538929"/>
    </source>
</evidence>
<keyword evidence="4" id="KW-1185">Reference proteome</keyword>
<dbReference type="GO" id="GO:0030638">
    <property type="term" value="P:polyketide metabolic process"/>
    <property type="evidence" value="ECO:0007669"/>
    <property type="project" value="InterPro"/>
</dbReference>
<dbReference type="PANTHER" id="PTHR38436:SF1">
    <property type="entry name" value="ESTER CYCLASE"/>
    <property type="match status" value="1"/>
</dbReference>
<proteinExistence type="predicted"/>
<evidence type="ECO:0000313" key="3">
    <source>
        <dbReference type="EMBL" id="MBB0243685.1"/>
    </source>
</evidence>